<organism evidence="3 4">
    <name type="scientific">Arthrobacter terrae</name>
    <dbReference type="NCBI Taxonomy" id="2935737"/>
    <lineage>
        <taxon>Bacteria</taxon>
        <taxon>Bacillati</taxon>
        <taxon>Actinomycetota</taxon>
        <taxon>Actinomycetes</taxon>
        <taxon>Micrococcales</taxon>
        <taxon>Micrococcaceae</taxon>
        <taxon>Arthrobacter</taxon>
    </lineage>
</organism>
<sequence>MAAETKQLHPALQYLKDNVVVISLVVIVAVSIVIFAFTQNAPAAKPAASVAPTAVPTAALDTGAPVTGATSTSEATEDHSGSTASSTAPGGSQGGAQPSPSPTAVEHVVVGTGPQGVSAKDWRPYAEEFSKAWVNTADGKDAWLTRLKPMVSADLYAGFTRTDLNSVPAATYRSITLAEESLASKTFRAYSMNGQMFEGRVSVQPDGTWIVDQVGPPKK</sequence>
<keyword evidence="2" id="KW-1133">Transmembrane helix</keyword>
<evidence type="ECO:0000313" key="4">
    <source>
        <dbReference type="Proteomes" id="UP000655366"/>
    </source>
</evidence>
<evidence type="ECO:0000256" key="1">
    <source>
        <dbReference type="SAM" id="MobiDB-lite"/>
    </source>
</evidence>
<keyword evidence="2" id="KW-0812">Transmembrane</keyword>
<comment type="caution">
    <text evidence="3">The sequence shown here is derived from an EMBL/GenBank/DDBJ whole genome shotgun (WGS) entry which is preliminary data.</text>
</comment>
<dbReference type="AlphaFoldDB" id="A0A931G4C9"/>
<accession>A0A931G4C9</accession>
<protein>
    <submittedName>
        <fullName evidence="3">Uncharacterized protein</fullName>
    </submittedName>
</protein>
<dbReference type="EMBL" id="JADNYM010000005">
    <property type="protein sequence ID" value="MBG0738673.1"/>
    <property type="molecule type" value="Genomic_DNA"/>
</dbReference>
<evidence type="ECO:0000256" key="2">
    <source>
        <dbReference type="SAM" id="Phobius"/>
    </source>
</evidence>
<dbReference type="RefSeq" id="WP_196395625.1">
    <property type="nucleotide sequence ID" value="NZ_JADNYM010000005.1"/>
</dbReference>
<keyword evidence="2" id="KW-0472">Membrane</keyword>
<proteinExistence type="predicted"/>
<keyword evidence="4" id="KW-1185">Reference proteome</keyword>
<evidence type="ECO:0000313" key="3">
    <source>
        <dbReference type="EMBL" id="MBG0738673.1"/>
    </source>
</evidence>
<feature type="compositionally biased region" description="Low complexity" evidence="1">
    <location>
        <begin position="81"/>
        <end position="98"/>
    </location>
</feature>
<feature type="region of interest" description="Disordered" evidence="1">
    <location>
        <begin position="62"/>
        <end position="107"/>
    </location>
</feature>
<feature type="transmembrane region" description="Helical" evidence="2">
    <location>
        <begin position="20"/>
        <end position="38"/>
    </location>
</feature>
<reference evidence="3 4" key="1">
    <citation type="submission" date="2020-11" db="EMBL/GenBank/DDBJ databases">
        <title>Arthrobacter antarcticus sp. nov., isolated from Antarctic Soil.</title>
        <authorList>
            <person name="Li J."/>
        </authorList>
    </citation>
    <scope>NUCLEOTIDE SEQUENCE [LARGE SCALE GENOMIC DNA]</scope>
    <source>
        <strain evidence="3 4">Z1-20</strain>
    </source>
</reference>
<dbReference type="Proteomes" id="UP000655366">
    <property type="component" value="Unassembled WGS sequence"/>
</dbReference>
<name>A0A931G4C9_9MICC</name>
<gene>
    <name evidence="3" type="ORF">IV500_04460</name>
</gene>